<feature type="chain" id="PRO_5004834900" description="Ubiquitin 3 binding protein But2 C-terminal domain-containing protein" evidence="1">
    <location>
        <begin position="21"/>
        <end position="219"/>
    </location>
</feature>
<keyword evidence="1" id="KW-0732">Signal</keyword>
<reference evidence="3" key="1">
    <citation type="journal article" date="2015" name="BMC Genomics">
        <title>Genomic and transcriptomic analysis of the endophytic fungus Pestalotiopsis fici reveals its lifestyle and high potential for synthesis of natural products.</title>
        <authorList>
            <person name="Wang X."/>
            <person name="Zhang X."/>
            <person name="Liu L."/>
            <person name="Xiang M."/>
            <person name="Wang W."/>
            <person name="Sun X."/>
            <person name="Che Y."/>
            <person name="Guo L."/>
            <person name="Liu G."/>
            <person name="Guo L."/>
            <person name="Wang C."/>
            <person name="Yin W.B."/>
            <person name="Stadler M."/>
            <person name="Zhang X."/>
            <person name="Liu X."/>
        </authorList>
    </citation>
    <scope>NUCLEOTIDE SEQUENCE [LARGE SCALE GENOMIC DNA]</scope>
    <source>
        <strain evidence="3">W106-1 / CGMCC3.15140</strain>
    </source>
</reference>
<dbReference type="OrthoDB" id="430315at2759"/>
<proteinExistence type="predicted"/>
<sequence length="219" mass="23660">MIKINYILAALGIACYGAYASSHHEPKPAAARREQHPTRISRIRRSSSNIDLFSETSSFTIVNQHSSAVKVMMTRGCDGRPGGAGWSPFPLEITSDGIEYHIFPPSSFGRAGGSCSNPEQSVHLDLGEIQSDDSLDFVVPVGWHGKVSFAGAEYEMTGMNETLLEGSFGFQSNGYGYENLKLDFDVSFVDGFTLPLTCSCGGPVLAGCSWDLLEMSECP</sequence>
<accession>W3XPZ8</accession>
<protein>
    <recommendedName>
        <fullName evidence="4">Ubiquitin 3 binding protein But2 C-terminal domain-containing protein</fullName>
    </recommendedName>
</protein>
<name>W3XPZ8_PESFW</name>
<evidence type="ECO:0000313" key="3">
    <source>
        <dbReference type="Proteomes" id="UP000030651"/>
    </source>
</evidence>
<dbReference type="KEGG" id="pfy:PFICI_01139"/>
<evidence type="ECO:0000313" key="2">
    <source>
        <dbReference type="EMBL" id="ETS87311.1"/>
    </source>
</evidence>
<organism evidence="2 3">
    <name type="scientific">Pestalotiopsis fici (strain W106-1 / CGMCC3.15140)</name>
    <dbReference type="NCBI Taxonomy" id="1229662"/>
    <lineage>
        <taxon>Eukaryota</taxon>
        <taxon>Fungi</taxon>
        <taxon>Dikarya</taxon>
        <taxon>Ascomycota</taxon>
        <taxon>Pezizomycotina</taxon>
        <taxon>Sordariomycetes</taxon>
        <taxon>Xylariomycetidae</taxon>
        <taxon>Amphisphaeriales</taxon>
        <taxon>Sporocadaceae</taxon>
        <taxon>Pestalotiopsis</taxon>
    </lineage>
</organism>
<keyword evidence="3" id="KW-1185">Reference proteome</keyword>
<dbReference type="HOGENOM" id="CLU_1261918_0_0_1"/>
<dbReference type="GeneID" id="19266152"/>
<dbReference type="AlphaFoldDB" id="W3XPZ8"/>
<evidence type="ECO:0008006" key="4">
    <source>
        <dbReference type="Google" id="ProtNLM"/>
    </source>
</evidence>
<dbReference type="InParanoid" id="W3XPZ8"/>
<gene>
    <name evidence="2" type="ORF">PFICI_01139</name>
</gene>
<feature type="signal peptide" evidence="1">
    <location>
        <begin position="1"/>
        <end position="20"/>
    </location>
</feature>
<dbReference type="Proteomes" id="UP000030651">
    <property type="component" value="Unassembled WGS sequence"/>
</dbReference>
<dbReference type="RefSeq" id="XP_007827911.1">
    <property type="nucleotide sequence ID" value="XM_007829720.1"/>
</dbReference>
<evidence type="ECO:0000256" key="1">
    <source>
        <dbReference type="SAM" id="SignalP"/>
    </source>
</evidence>
<dbReference type="PROSITE" id="PS51257">
    <property type="entry name" value="PROKAR_LIPOPROTEIN"/>
    <property type="match status" value="1"/>
</dbReference>
<dbReference type="EMBL" id="KI912109">
    <property type="protein sequence ID" value="ETS87311.1"/>
    <property type="molecule type" value="Genomic_DNA"/>
</dbReference>